<dbReference type="EMBL" id="CAEKKB010000004">
    <property type="protein sequence ID" value="CAB4308801.1"/>
    <property type="molecule type" value="Genomic_DNA"/>
</dbReference>
<dbReference type="AlphaFoldDB" id="A0A6J5X7H5"/>
<evidence type="ECO:0000256" key="1">
    <source>
        <dbReference type="SAM" id="MobiDB-lite"/>
    </source>
</evidence>
<dbReference type="Proteomes" id="UP000507245">
    <property type="component" value="Unassembled WGS sequence"/>
</dbReference>
<feature type="region of interest" description="Disordered" evidence="1">
    <location>
        <begin position="107"/>
        <end position="142"/>
    </location>
</feature>
<name>A0A6J5X7H5_PRUAR</name>
<evidence type="ECO:0000313" key="3">
    <source>
        <dbReference type="Proteomes" id="UP000507245"/>
    </source>
</evidence>
<protein>
    <submittedName>
        <fullName evidence="2">Uncharacterized protein</fullName>
    </submittedName>
</protein>
<accession>A0A6J5X7H5</accession>
<reference evidence="3" key="1">
    <citation type="journal article" date="2020" name="Genome Biol.">
        <title>Gamete binning: chromosome-level and haplotype-resolved genome assembly enabled by high-throughput single-cell sequencing of gamete genomes.</title>
        <authorList>
            <person name="Campoy J.A."/>
            <person name="Sun H."/>
            <person name="Goel M."/>
            <person name="Jiao W.-B."/>
            <person name="Folz-Donahue K."/>
            <person name="Wang N."/>
            <person name="Rubio M."/>
            <person name="Liu C."/>
            <person name="Kukat C."/>
            <person name="Ruiz D."/>
            <person name="Huettel B."/>
            <person name="Schneeberger K."/>
        </authorList>
    </citation>
    <scope>NUCLEOTIDE SEQUENCE [LARGE SCALE GENOMIC DNA]</scope>
    <source>
        <strain evidence="3">cv. Rojo Pasion</strain>
    </source>
</reference>
<keyword evidence="3" id="KW-1185">Reference proteome</keyword>
<sequence>MDSGMDCPLAQVFKQRRVHKEKEVTVLSQGADGEVIGNREGRMHLNQGVSEAALSDMGQLRLSQPPHTAPRCLDKGKTVLGDDSIVASPTLGPPTSFCKGSAQRGFQLGRARPRGSSVMTDKASGAKRTPVMGPGGRAHHEK</sequence>
<gene>
    <name evidence="2" type="ORF">ORAREDHAP_LOCUS28837</name>
</gene>
<organism evidence="2 3">
    <name type="scientific">Prunus armeniaca</name>
    <name type="common">Apricot</name>
    <name type="synonym">Armeniaca vulgaris</name>
    <dbReference type="NCBI Taxonomy" id="36596"/>
    <lineage>
        <taxon>Eukaryota</taxon>
        <taxon>Viridiplantae</taxon>
        <taxon>Streptophyta</taxon>
        <taxon>Embryophyta</taxon>
        <taxon>Tracheophyta</taxon>
        <taxon>Spermatophyta</taxon>
        <taxon>Magnoliopsida</taxon>
        <taxon>eudicotyledons</taxon>
        <taxon>Gunneridae</taxon>
        <taxon>Pentapetalae</taxon>
        <taxon>rosids</taxon>
        <taxon>fabids</taxon>
        <taxon>Rosales</taxon>
        <taxon>Rosaceae</taxon>
        <taxon>Amygdaloideae</taxon>
        <taxon>Amygdaleae</taxon>
        <taxon>Prunus</taxon>
    </lineage>
</organism>
<proteinExistence type="predicted"/>
<evidence type="ECO:0000313" key="2">
    <source>
        <dbReference type="EMBL" id="CAB4308801.1"/>
    </source>
</evidence>